<organism evidence="2 3">
    <name type="scientific">Mixia osmundae (strain CBS 9802 / IAM 14324 / JCM 22182 / KY 12970)</name>
    <dbReference type="NCBI Taxonomy" id="764103"/>
    <lineage>
        <taxon>Eukaryota</taxon>
        <taxon>Fungi</taxon>
        <taxon>Dikarya</taxon>
        <taxon>Basidiomycota</taxon>
        <taxon>Pucciniomycotina</taxon>
        <taxon>Mixiomycetes</taxon>
        <taxon>Mixiales</taxon>
        <taxon>Mixiaceae</taxon>
        <taxon>Mixia</taxon>
    </lineage>
</organism>
<name>G7E0J6_MIXOS</name>
<dbReference type="AlphaFoldDB" id="G7E0J6"/>
<dbReference type="RefSeq" id="XP_014566951.1">
    <property type="nucleotide sequence ID" value="XM_014711465.1"/>
</dbReference>
<proteinExistence type="predicted"/>
<evidence type="ECO:0000313" key="2">
    <source>
        <dbReference type="EMBL" id="GAA96356.1"/>
    </source>
</evidence>
<evidence type="ECO:0000313" key="3">
    <source>
        <dbReference type="Proteomes" id="UP000009131"/>
    </source>
</evidence>
<gene>
    <name evidence="2" type="primary">Mo03022</name>
    <name evidence="2" type="ORF">E5Q_03022</name>
</gene>
<keyword evidence="3" id="KW-1185">Reference proteome</keyword>
<accession>G7E0J6</accession>
<dbReference type="EMBL" id="BABT02000078">
    <property type="protein sequence ID" value="GAA96356.1"/>
    <property type="molecule type" value="Genomic_DNA"/>
</dbReference>
<dbReference type="InParanoid" id="G7E0J6"/>
<comment type="caution">
    <text evidence="2">The sequence shown here is derived from an EMBL/GenBank/DDBJ whole genome shotgun (WGS) entry which is preliminary data.</text>
</comment>
<reference evidence="2 3" key="2">
    <citation type="journal article" date="2012" name="Open Biol.">
        <title>Characteristics of nucleosomes and linker DNA regions on the genome of the basidiomycete Mixia osmundae revealed by mono- and dinucleosome mapping.</title>
        <authorList>
            <person name="Nishida H."/>
            <person name="Kondo S."/>
            <person name="Matsumoto T."/>
            <person name="Suzuki Y."/>
            <person name="Yoshikawa H."/>
            <person name="Taylor T.D."/>
            <person name="Sugiyama J."/>
        </authorList>
    </citation>
    <scope>NUCLEOTIDE SEQUENCE [LARGE SCALE GENOMIC DNA]</scope>
    <source>
        <strain evidence="3">CBS 9802 / IAM 14324 / JCM 22182 / KY 12970</strain>
    </source>
</reference>
<sequence length="209" mass="22944">MSAVAQMIVLLLFALMLSITASPVQEIGKELSERSVLAGHFFTLHYGAVGACSVSALHQWDPVHSIQVSVQQTITFRVSIKPGERPVCVKGPCQKVTGLGHYAESRQAYWLENVDGSLGVTWNGYAGCCDVFYFIYFYLNPHTGEGEIDPMQQGEFFGECVEDRKTPDGRLCADVLKPTGGGLFFQPCLQTRTVKTRITSTPYYASSSS</sequence>
<evidence type="ECO:0000256" key="1">
    <source>
        <dbReference type="SAM" id="SignalP"/>
    </source>
</evidence>
<dbReference type="HOGENOM" id="CLU_1457789_0_0_1"/>
<feature type="chain" id="PRO_5009955694" evidence="1">
    <location>
        <begin position="22"/>
        <end position="209"/>
    </location>
</feature>
<feature type="signal peptide" evidence="1">
    <location>
        <begin position="1"/>
        <end position="21"/>
    </location>
</feature>
<protein>
    <submittedName>
        <fullName evidence="2">Uncharacterized protein</fullName>
    </submittedName>
</protein>
<reference evidence="2 3" key="1">
    <citation type="journal article" date="2011" name="J. Gen. Appl. Microbiol.">
        <title>Draft genome sequencing of the enigmatic basidiomycete Mixia osmundae.</title>
        <authorList>
            <person name="Nishida H."/>
            <person name="Nagatsuka Y."/>
            <person name="Sugiyama J."/>
        </authorList>
    </citation>
    <scope>NUCLEOTIDE SEQUENCE [LARGE SCALE GENOMIC DNA]</scope>
    <source>
        <strain evidence="3">CBS 9802 / IAM 14324 / JCM 22182 / KY 12970</strain>
    </source>
</reference>
<dbReference type="Proteomes" id="UP000009131">
    <property type="component" value="Unassembled WGS sequence"/>
</dbReference>
<keyword evidence="1" id="KW-0732">Signal</keyword>